<proteinExistence type="predicted"/>
<reference evidence="14 15" key="1">
    <citation type="submission" date="2023-11" db="EMBL/GenBank/DDBJ databases">
        <authorList>
            <person name="Okamura Y."/>
        </authorList>
    </citation>
    <scope>NUCLEOTIDE SEQUENCE [LARGE SCALE GENOMIC DNA]</scope>
</reference>
<evidence type="ECO:0000256" key="9">
    <source>
        <dbReference type="ARBA" id="ARBA00047592"/>
    </source>
</evidence>
<comment type="catalytic activity">
    <reaction evidence="10">
        <text>L-seryl-[protein] + ATP = O-phospho-L-seryl-[protein] + ADP + H(+)</text>
        <dbReference type="Rhea" id="RHEA:17989"/>
        <dbReference type="Rhea" id="RHEA-COMP:9863"/>
        <dbReference type="Rhea" id="RHEA-COMP:11604"/>
        <dbReference type="ChEBI" id="CHEBI:15378"/>
        <dbReference type="ChEBI" id="CHEBI:29999"/>
        <dbReference type="ChEBI" id="CHEBI:30616"/>
        <dbReference type="ChEBI" id="CHEBI:83421"/>
        <dbReference type="ChEBI" id="CHEBI:456216"/>
        <dbReference type="EC" id="2.7.11.24"/>
    </reaction>
</comment>
<evidence type="ECO:0000256" key="5">
    <source>
        <dbReference type="ARBA" id="ARBA00022741"/>
    </source>
</evidence>
<dbReference type="EMBL" id="CAVLEF010000004">
    <property type="protein sequence ID" value="CAK1543511.1"/>
    <property type="molecule type" value="Genomic_DNA"/>
</dbReference>
<evidence type="ECO:0000259" key="13">
    <source>
        <dbReference type="PROSITE" id="PS50011"/>
    </source>
</evidence>
<comment type="caution">
    <text evidence="14">The sequence shown here is derived from an EMBL/GenBank/DDBJ whole genome shotgun (WGS) entry which is preliminary data.</text>
</comment>
<dbReference type="GO" id="GO:0004707">
    <property type="term" value="F:MAP kinase activity"/>
    <property type="evidence" value="ECO:0007669"/>
    <property type="project" value="UniProtKB-EC"/>
</dbReference>
<feature type="binding site" evidence="11">
    <location>
        <position position="69"/>
    </location>
    <ligand>
        <name>ATP</name>
        <dbReference type="ChEBI" id="CHEBI:30616"/>
    </ligand>
</feature>
<dbReference type="PROSITE" id="PS01351">
    <property type="entry name" value="MAPK"/>
    <property type="match status" value="1"/>
</dbReference>
<keyword evidence="6" id="KW-0418">Kinase</keyword>
<dbReference type="SUPFAM" id="SSF56112">
    <property type="entry name" value="Protein kinase-like (PK-like)"/>
    <property type="match status" value="1"/>
</dbReference>
<evidence type="ECO:0000256" key="4">
    <source>
        <dbReference type="ARBA" id="ARBA00022679"/>
    </source>
</evidence>
<evidence type="ECO:0000256" key="8">
    <source>
        <dbReference type="ARBA" id="ARBA00023306"/>
    </source>
</evidence>
<dbReference type="InterPro" id="IPR003527">
    <property type="entry name" value="MAP_kinase_CS"/>
</dbReference>
<dbReference type="FunFam" id="3.30.200.20:FF:000166">
    <property type="entry name" value="Mitogen-activated protein kinase"/>
    <property type="match status" value="1"/>
</dbReference>
<name>A0AAV1J4Q5_9NEOP</name>
<accession>A0AAV1J4Q5</accession>
<keyword evidence="8" id="KW-0131">Cell cycle</keyword>
<feature type="compositionally biased region" description="Basic and acidic residues" evidence="12">
    <location>
        <begin position="8"/>
        <end position="26"/>
    </location>
</feature>
<feature type="region of interest" description="Disordered" evidence="12">
    <location>
        <begin position="1"/>
        <end position="26"/>
    </location>
</feature>
<dbReference type="PRINTS" id="PR01771">
    <property type="entry name" value="ERK3ERK4MAPK"/>
</dbReference>
<evidence type="ECO:0000256" key="1">
    <source>
        <dbReference type="ARBA" id="ARBA00012411"/>
    </source>
</evidence>
<dbReference type="PANTHER" id="PTHR24055">
    <property type="entry name" value="MITOGEN-ACTIVATED PROTEIN KINASE"/>
    <property type="match status" value="1"/>
</dbReference>
<dbReference type="Gene3D" id="3.30.200.20">
    <property type="entry name" value="Phosphorylase Kinase, domain 1"/>
    <property type="match status" value="1"/>
</dbReference>
<feature type="domain" description="Protein kinase" evidence="13">
    <location>
        <begin position="39"/>
        <end position="334"/>
    </location>
</feature>
<evidence type="ECO:0000256" key="2">
    <source>
        <dbReference type="ARBA" id="ARBA00022527"/>
    </source>
</evidence>
<keyword evidence="15" id="KW-1185">Reference proteome</keyword>
<dbReference type="PROSITE" id="PS50011">
    <property type="entry name" value="PROTEIN_KINASE_DOM"/>
    <property type="match status" value="1"/>
</dbReference>
<dbReference type="Gene3D" id="1.10.510.10">
    <property type="entry name" value="Transferase(Phosphotransferase) domain 1"/>
    <property type="match status" value="1"/>
</dbReference>
<evidence type="ECO:0000256" key="11">
    <source>
        <dbReference type="PROSITE-ProRule" id="PRU10141"/>
    </source>
</evidence>
<keyword evidence="2" id="KW-0723">Serine/threonine-protein kinase</keyword>
<sequence>MSQNQANVKRDEKKGKEKDEKKNLEKNMSEIDEHILKRFDVKKRLGKGAYGIVWKAIDKKSKDVVAIKKIFDAFRNQTDAQRTFREIIFLQSFRNHPNIVKLHSIHRAANNRDIYLGFEYMETDLHNVIKRGNILKDIHKRYIMYQMLKATKYIHSGNVIHRDQKPSNVLIDSACRVKLADFGLARSVSSMYSGGEEGADPCLTDYVATRWYRAPEILIASKNYTKGIDMWSLGCILGEMLTGSPLFPGTSTVNQVERIMAALPRPSPEDITAVCTGYGSSLIREQATCKGTGASLTALLSCAPRDAADLVQQLLVFNPAKRLSAERALHHEYVAKFHRERDEPSLPSDVLLPLRDDKQVSIDDYRNKLYSIMAKGFQSSPQLRKSNSSSKNHILATPVKSKSFQEHSELKHYKAKLTSSADAKPRPKASKTLERPIKEFRSYQTLGDKDRIGKPIKATKLFDHQDWLGTNCRGDYLTDVKNERKSQTNFLTKDFFPIRQSPSDSKRNLQQRRNSTSFSTITIGDSELGYGKNSRHGVITASALMDLRTSIR</sequence>
<keyword evidence="4" id="KW-0808">Transferase</keyword>
<dbReference type="Proteomes" id="UP001497472">
    <property type="component" value="Unassembled WGS sequence"/>
</dbReference>
<evidence type="ECO:0000256" key="7">
    <source>
        <dbReference type="ARBA" id="ARBA00022840"/>
    </source>
</evidence>
<dbReference type="FunFam" id="1.10.510.10:FF:000238">
    <property type="entry name" value="Mitogen-activated protein kinase"/>
    <property type="match status" value="1"/>
</dbReference>
<dbReference type="GO" id="GO:0036064">
    <property type="term" value="C:ciliary basal body"/>
    <property type="evidence" value="ECO:0007669"/>
    <property type="project" value="UniProtKB-ARBA"/>
</dbReference>
<evidence type="ECO:0000256" key="3">
    <source>
        <dbReference type="ARBA" id="ARBA00022553"/>
    </source>
</evidence>
<organism evidence="14 15">
    <name type="scientific">Leptosia nina</name>
    <dbReference type="NCBI Taxonomy" id="320188"/>
    <lineage>
        <taxon>Eukaryota</taxon>
        <taxon>Metazoa</taxon>
        <taxon>Ecdysozoa</taxon>
        <taxon>Arthropoda</taxon>
        <taxon>Hexapoda</taxon>
        <taxon>Insecta</taxon>
        <taxon>Pterygota</taxon>
        <taxon>Neoptera</taxon>
        <taxon>Endopterygota</taxon>
        <taxon>Lepidoptera</taxon>
        <taxon>Glossata</taxon>
        <taxon>Ditrysia</taxon>
        <taxon>Papilionoidea</taxon>
        <taxon>Pieridae</taxon>
        <taxon>Pierinae</taxon>
        <taxon>Leptosia</taxon>
    </lineage>
</organism>
<dbReference type="Pfam" id="PF00069">
    <property type="entry name" value="Pkinase"/>
    <property type="match status" value="1"/>
</dbReference>
<evidence type="ECO:0000256" key="6">
    <source>
        <dbReference type="ARBA" id="ARBA00022777"/>
    </source>
</evidence>
<keyword evidence="7 11" id="KW-0067">ATP-binding</keyword>
<gene>
    <name evidence="14" type="ORF">LNINA_LOCUS3323</name>
</gene>
<evidence type="ECO:0000313" key="14">
    <source>
        <dbReference type="EMBL" id="CAK1543511.1"/>
    </source>
</evidence>
<evidence type="ECO:0000256" key="12">
    <source>
        <dbReference type="SAM" id="MobiDB-lite"/>
    </source>
</evidence>
<protein>
    <recommendedName>
        <fullName evidence="1">mitogen-activated protein kinase</fullName>
        <ecNumber evidence="1">2.7.11.24</ecNumber>
    </recommendedName>
</protein>
<dbReference type="InterPro" id="IPR000719">
    <property type="entry name" value="Prot_kinase_dom"/>
</dbReference>
<dbReference type="InterPro" id="IPR050117">
    <property type="entry name" value="MAPK"/>
</dbReference>
<evidence type="ECO:0000313" key="15">
    <source>
        <dbReference type="Proteomes" id="UP001497472"/>
    </source>
</evidence>
<dbReference type="GO" id="GO:0005524">
    <property type="term" value="F:ATP binding"/>
    <property type="evidence" value="ECO:0007669"/>
    <property type="project" value="UniProtKB-UniRule"/>
</dbReference>
<dbReference type="AlphaFoldDB" id="A0AAV1J4Q5"/>
<feature type="region of interest" description="Disordered" evidence="12">
    <location>
        <begin position="497"/>
        <end position="518"/>
    </location>
</feature>
<evidence type="ECO:0000256" key="10">
    <source>
        <dbReference type="ARBA" id="ARBA00048312"/>
    </source>
</evidence>
<keyword evidence="3" id="KW-0597">Phosphoprotein</keyword>
<keyword evidence="5 11" id="KW-0547">Nucleotide-binding</keyword>
<dbReference type="InterPro" id="IPR017441">
    <property type="entry name" value="Protein_kinase_ATP_BS"/>
</dbReference>
<dbReference type="PROSITE" id="PS00107">
    <property type="entry name" value="PROTEIN_KINASE_ATP"/>
    <property type="match status" value="1"/>
</dbReference>
<comment type="catalytic activity">
    <reaction evidence="9">
        <text>L-threonyl-[protein] + ATP = O-phospho-L-threonyl-[protein] + ADP + H(+)</text>
        <dbReference type="Rhea" id="RHEA:46608"/>
        <dbReference type="Rhea" id="RHEA-COMP:11060"/>
        <dbReference type="Rhea" id="RHEA-COMP:11605"/>
        <dbReference type="ChEBI" id="CHEBI:15378"/>
        <dbReference type="ChEBI" id="CHEBI:30013"/>
        <dbReference type="ChEBI" id="CHEBI:30616"/>
        <dbReference type="ChEBI" id="CHEBI:61977"/>
        <dbReference type="ChEBI" id="CHEBI:456216"/>
        <dbReference type="EC" id="2.7.11.24"/>
    </reaction>
</comment>
<dbReference type="CDD" id="cd07852">
    <property type="entry name" value="STKc_MAPK15-like"/>
    <property type="match status" value="1"/>
</dbReference>
<dbReference type="EC" id="2.7.11.24" evidence="1"/>
<dbReference type="InterPro" id="IPR008350">
    <property type="entry name" value="MAPK_ERK3/4"/>
</dbReference>
<dbReference type="InterPro" id="IPR011009">
    <property type="entry name" value="Kinase-like_dom_sf"/>
</dbReference>
<feature type="region of interest" description="Disordered" evidence="12">
    <location>
        <begin position="415"/>
        <end position="437"/>
    </location>
</feature>